<dbReference type="InterPro" id="IPR005186">
    <property type="entry name" value="FlaG"/>
</dbReference>
<protein>
    <submittedName>
        <fullName evidence="1">Flagellar protein FlaG</fullName>
    </submittedName>
</protein>
<keyword evidence="1" id="KW-0966">Cell projection</keyword>
<evidence type="ECO:0000313" key="1">
    <source>
        <dbReference type="EMBL" id="XBX75395.1"/>
    </source>
</evidence>
<proteinExistence type="predicted"/>
<dbReference type="SUPFAM" id="SSF160214">
    <property type="entry name" value="FlaG-like"/>
    <property type="match status" value="1"/>
</dbReference>
<reference evidence="1" key="1">
    <citation type="journal article" date="2013" name="Extremophiles">
        <title>Proteinivorax tanatarense gen. nov., sp. nov., an anaerobic, haloalkaliphilic, proteolytic bacterium isolated from a decaying algal bloom, and proposal of Proteinivoraceae fam. nov.</title>
        <authorList>
            <person name="Kevbrin V."/>
            <person name="Boltyanskaya Y."/>
            <person name="Zhilina T."/>
            <person name="Kolganova T."/>
            <person name="Lavrentjeva E."/>
            <person name="Kuznetsov B."/>
        </authorList>
    </citation>
    <scope>NUCLEOTIDE SEQUENCE</scope>
    <source>
        <strain evidence="1">Z-910T</strain>
    </source>
</reference>
<dbReference type="EMBL" id="CP158367">
    <property type="protein sequence ID" value="XBX75395.1"/>
    <property type="molecule type" value="Genomic_DNA"/>
</dbReference>
<sequence length="96" mass="11067">MKINNNYINLATYKNKLQNLTSGKIPKVAPTQIDQVEDISNHGLKENHRVSYTYNKELKRNIAHVIDNSTGEVVQKRISDAEVDRMIRTKRMLDKG</sequence>
<dbReference type="RefSeq" id="WP_350344139.1">
    <property type="nucleotide sequence ID" value="NZ_CP158367.1"/>
</dbReference>
<name>A0AAU7VMW7_9FIRM</name>
<dbReference type="Gene3D" id="3.30.160.170">
    <property type="entry name" value="FlaG-like"/>
    <property type="match status" value="1"/>
</dbReference>
<organism evidence="1">
    <name type="scientific">Proteinivorax tanatarense</name>
    <dbReference type="NCBI Taxonomy" id="1260629"/>
    <lineage>
        <taxon>Bacteria</taxon>
        <taxon>Bacillati</taxon>
        <taxon>Bacillota</taxon>
        <taxon>Clostridia</taxon>
        <taxon>Eubacteriales</taxon>
        <taxon>Proteinivoracaceae</taxon>
        <taxon>Proteinivorax</taxon>
    </lineage>
</organism>
<dbReference type="Pfam" id="PF03646">
    <property type="entry name" value="FlaG"/>
    <property type="match status" value="1"/>
</dbReference>
<dbReference type="InterPro" id="IPR035924">
    <property type="entry name" value="FlaG-like_sf"/>
</dbReference>
<dbReference type="AlphaFoldDB" id="A0AAU7VMW7"/>
<accession>A0AAU7VMW7</accession>
<gene>
    <name evidence="1" type="ORF">PRVXT_000514</name>
</gene>
<keyword evidence="1" id="KW-0969">Cilium</keyword>
<reference evidence="1" key="2">
    <citation type="submission" date="2024-06" db="EMBL/GenBank/DDBJ databases">
        <authorList>
            <person name="Petrova K.O."/>
            <person name="Toshchakov S.V."/>
            <person name="Boltjanskaja Y.V."/>
            <person name="Kevbrin V."/>
        </authorList>
    </citation>
    <scope>NUCLEOTIDE SEQUENCE</scope>
    <source>
        <strain evidence="1">Z-910T</strain>
    </source>
</reference>
<keyword evidence="1" id="KW-0282">Flagellum</keyword>